<dbReference type="InterPro" id="IPR054862">
    <property type="entry name" value="DNA_prot_starvation"/>
</dbReference>
<reference evidence="3 4" key="1">
    <citation type="journal article" date="2019" name="Int. J. Syst. Evol. Microbiol.">
        <title>The Global Catalogue of Microorganisms (GCM) 10K type strain sequencing project: providing services to taxonomists for standard genome sequencing and annotation.</title>
        <authorList>
            <consortium name="The Broad Institute Genomics Platform"/>
            <consortium name="The Broad Institute Genome Sequencing Center for Infectious Disease"/>
            <person name="Wu L."/>
            <person name="Ma J."/>
        </authorList>
    </citation>
    <scope>NUCLEOTIDE SEQUENCE [LARGE SCALE GENOMIC DNA]</scope>
    <source>
        <strain evidence="3 4">JCM 16331</strain>
    </source>
</reference>
<dbReference type="InterPro" id="IPR002177">
    <property type="entry name" value="DPS_DNA-bd"/>
</dbReference>
<name>A0A830G9M6_9EURY</name>
<dbReference type="EMBL" id="BMOQ01000002">
    <property type="protein sequence ID" value="GGN11143.1"/>
    <property type="molecule type" value="Genomic_DNA"/>
</dbReference>
<dbReference type="PIRSF" id="PIRSF005900">
    <property type="entry name" value="Dps"/>
    <property type="match status" value="1"/>
</dbReference>
<comment type="similarity">
    <text evidence="1">Belongs to the Dps family.</text>
</comment>
<dbReference type="Proteomes" id="UP000608850">
    <property type="component" value="Unassembled WGS sequence"/>
</dbReference>
<protein>
    <submittedName>
        <fullName evidence="3">DNA starvation/stationary phase protection protein</fullName>
    </submittedName>
</protein>
<dbReference type="InterPro" id="IPR008331">
    <property type="entry name" value="Ferritin_DPS_dom"/>
</dbReference>
<dbReference type="Pfam" id="PF00210">
    <property type="entry name" value="Ferritin"/>
    <property type="match status" value="1"/>
</dbReference>
<feature type="domain" description="Ferritin/DPS" evidence="2">
    <location>
        <begin position="38"/>
        <end position="179"/>
    </location>
</feature>
<gene>
    <name evidence="3" type="ORF">GCM10009021_08910</name>
</gene>
<accession>A0A830G9M6</accession>
<dbReference type="Gene3D" id="1.20.1260.10">
    <property type="match status" value="1"/>
</dbReference>
<organism evidence="3 4">
    <name type="scientific">Halarchaeum nitratireducens</name>
    <dbReference type="NCBI Taxonomy" id="489913"/>
    <lineage>
        <taxon>Archaea</taxon>
        <taxon>Methanobacteriati</taxon>
        <taxon>Methanobacteriota</taxon>
        <taxon>Stenosarchaea group</taxon>
        <taxon>Halobacteria</taxon>
        <taxon>Halobacteriales</taxon>
        <taxon>Halobacteriaceae</taxon>
    </lineage>
</organism>
<evidence type="ECO:0000256" key="1">
    <source>
        <dbReference type="ARBA" id="ARBA00009497"/>
    </source>
</evidence>
<keyword evidence="4" id="KW-1185">Reference proteome</keyword>
<dbReference type="InterPro" id="IPR009078">
    <property type="entry name" value="Ferritin-like_SF"/>
</dbReference>
<dbReference type="PANTHER" id="PTHR42932">
    <property type="entry name" value="GENERAL STRESS PROTEIN 20U"/>
    <property type="match status" value="1"/>
</dbReference>
<dbReference type="NCBIfam" id="NF041388">
    <property type="entry name" value="DNAstvprot_Halo"/>
    <property type="match status" value="1"/>
</dbReference>
<dbReference type="InterPro" id="IPR012347">
    <property type="entry name" value="Ferritin-like"/>
</dbReference>
<dbReference type="SUPFAM" id="SSF47240">
    <property type="entry name" value="Ferritin-like"/>
    <property type="match status" value="1"/>
</dbReference>
<evidence type="ECO:0000313" key="3">
    <source>
        <dbReference type="EMBL" id="GGN11143.1"/>
    </source>
</evidence>
<proteinExistence type="inferred from homology"/>
<dbReference type="AlphaFoldDB" id="A0A830G9M6"/>
<comment type="caution">
    <text evidence="3">The sequence shown here is derived from an EMBL/GenBank/DDBJ whole genome shotgun (WGS) entry which is preliminary data.</text>
</comment>
<dbReference type="GO" id="GO:0008199">
    <property type="term" value="F:ferric iron binding"/>
    <property type="evidence" value="ECO:0007669"/>
    <property type="project" value="InterPro"/>
</dbReference>
<dbReference type="OrthoDB" id="8265at2157"/>
<dbReference type="PANTHER" id="PTHR42932:SF1">
    <property type="entry name" value="GENERAL STRESS PROTEIN 20U"/>
    <property type="match status" value="1"/>
</dbReference>
<evidence type="ECO:0000313" key="4">
    <source>
        <dbReference type="Proteomes" id="UP000608850"/>
    </source>
</evidence>
<dbReference type="RefSeq" id="WP_188877345.1">
    <property type="nucleotide sequence ID" value="NZ_BMOQ01000002.1"/>
</dbReference>
<sequence length="186" mass="20843">MSAPHLRNPGDDALRQEWDTVVDNELRLNREAAARVVEALNADLSGLYILFNQLRKHYWTLEGREVRPVVEFLEDAADRLSEATDEIAIRVHALGGVPVNGPMGIRQHAPMTIEGADVYALRPSLEHDLEAYATLVAQLRDHVALAHELGDETTVEILRGHLRTIETDAHDVEKFLADDTLVRTDE</sequence>
<evidence type="ECO:0000259" key="2">
    <source>
        <dbReference type="Pfam" id="PF00210"/>
    </source>
</evidence>